<dbReference type="AlphaFoldDB" id="A0A8J5QVH8"/>
<evidence type="ECO:0000313" key="11">
    <source>
        <dbReference type="EMBL" id="KAG8037032.1"/>
    </source>
</evidence>
<dbReference type="PANTHER" id="PTHR21137">
    <property type="entry name" value="ODORANT RECEPTOR"/>
    <property type="match status" value="1"/>
</dbReference>
<evidence type="ECO:0000256" key="1">
    <source>
        <dbReference type="ARBA" id="ARBA00004651"/>
    </source>
</evidence>
<comment type="caution">
    <text evidence="10">Lacks conserved residue(s) required for the propagation of feature annotation.</text>
</comment>
<evidence type="ECO:0000256" key="5">
    <source>
        <dbReference type="ARBA" id="ARBA00022725"/>
    </source>
</evidence>
<evidence type="ECO:0000256" key="3">
    <source>
        <dbReference type="ARBA" id="ARBA00022606"/>
    </source>
</evidence>
<keyword evidence="2" id="KW-1003">Cell membrane</keyword>
<evidence type="ECO:0000313" key="12">
    <source>
        <dbReference type="Proteomes" id="UP000729913"/>
    </source>
</evidence>
<reference evidence="11" key="2">
    <citation type="submission" date="2021-04" db="EMBL/GenBank/DDBJ databases">
        <title>Genome-wide patterns of bracovirus chromosomal integration into multiple host tissues during parasitism.</title>
        <authorList>
            <person name="Chebbi M.A.C."/>
        </authorList>
    </citation>
    <scope>NUCLEOTIDE SEQUENCE</scope>
    <source>
        <tissue evidence="11">Whole body</tissue>
    </source>
</reference>
<keyword evidence="7 10" id="KW-0472">Membrane</keyword>
<sequence length="392" mass="44770">MNFDEPYYKLPRNFARSIGWWPYQSRLESFLIGIFIVLAFTLQVGPIITAIVVHFDDRELILETIAPILTDAASLIVFVNSSINSKMVSSNFNVIKADWKLVANRNEKLILEKYVELGNLMAAGYAGFVYLATVTFISEPLVPIVINLMLKTNLSAPHKLSVPMEWVVIDREKYYWILISYSGVCITVILTVLTAYDVMFITVVYHACGLFAVTGHRIQNLTNYENFENNAEKNIFLSSKKNHYEHLVSCIEIHRRALEYVDMIERTITGCFGIIVLLNLPLMSVTGMITLDNTLQQKIKNLMFIMGQVIHLFFECFLSQQLTDMSQQIHTQITAQKWYNIDVKSQKLLIIMIMRCQTPCILTAGKIMGLSIETFGMLKTSGSYFTMILSMQ</sequence>
<evidence type="ECO:0000256" key="8">
    <source>
        <dbReference type="ARBA" id="ARBA00023170"/>
    </source>
</evidence>
<keyword evidence="6 10" id="KW-1133">Transmembrane helix</keyword>
<dbReference type="GO" id="GO:0007165">
    <property type="term" value="P:signal transduction"/>
    <property type="evidence" value="ECO:0007669"/>
    <property type="project" value="UniProtKB-KW"/>
</dbReference>
<dbReference type="GO" id="GO:0005549">
    <property type="term" value="F:odorant binding"/>
    <property type="evidence" value="ECO:0007669"/>
    <property type="project" value="InterPro"/>
</dbReference>
<protein>
    <recommendedName>
        <fullName evidence="10">Odorant receptor</fullName>
    </recommendedName>
</protein>
<dbReference type="Pfam" id="PF02949">
    <property type="entry name" value="7tm_6"/>
    <property type="match status" value="1"/>
</dbReference>
<gene>
    <name evidence="11" type="ORF">G9C98_004354</name>
</gene>
<feature type="transmembrane region" description="Helical" evidence="10">
    <location>
        <begin position="30"/>
        <end position="53"/>
    </location>
</feature>
<feature type="transmembrane region" description="Helical" evidence="10">
    <location>
        <begin position="267"/>
        <end position="290"/>
    </location>
</feature>
<evidence type="ECO:0000256" key="7">
    <source>
        <dbReference type="ARBA" id="ARBA00023136"/>
    </source>
</evidence>
<keyword evidence="5 10" id="KW-0552">Olfaction</keyword>
<evidence type="ECO:0000256" key="6">
    <source>
        <dbReference type="ARBA" id="ARBA00022989"/>
    </source>
</evidence>
<evidence type="ECO:0000256" key="10">
    <source>
        <dbReference type="RuleBase" id="RU351113"/>
    </source>
</evidence>
<evidence type="ECO:0000256" key="4">
    <source>
        <dbReference type="ARBA" id="ARBA00022692"/>
    </source>
</evidence>
<feature type="transmembrane region" description="Helical" evidence="10">
    <location>
        <begin position="174"/>
        <end position="196"/>
    </location>
</feature>
<dbReference type="OrthoDB" id="7540137at2759"/>
<name>A0A8J5QVH8_9HYME</name>
<evidence type="ECO:0000256" key="2">
    <source>
        <dbReference type="ARBA" id="ARBA00022475"/>
    </source>
</evidence>
<keyword evidence="12" id="KW-1185">Reference proteome</keyword>
<keyword evidence="8 10" id="KW-0675">Receptor</keyword>
<comment type="caution">
    <text evidence="11">The sequence shown here is derived from an EMBL/GenBank/DDBJ whole genome shotgun (WGS) entry which is preliminary data.</text>
</comment>
<dbReference type="GO" id="GO:0005886">
    <property type="term" value="C:plasma membrane"/>
    <property type="evidence" value="ECO:0007669"/>
    <property type="project" value="UniProtKB-SubCell"/>
</dbReference>
<dbReference type="GO" id="GO:0004984">
    <property type="term" value="F:olfactory receptor activity"/>
    <property type="evidence" value="ECO:0007669"/>
    <property type="project" value="InterPro"/>
</dbReference>
<comment type="similarity">
    <text evidence="10">Belongs to the insect chemoreceptor superfamily. Heteromeric odorant receptor channel (TC 1.A.69) family.</text>
</comment>
<dbReference type="EMBL" id="JAAOIC020000048">
    <property type="protein sequence ID" value="KAG8037032.1"/>
    <property type="molecule type" value="Genomic_DNA"/>
</dbReference>
<dbReference type="PANTHER" id="PTHR21137:SF35">
    <property type="entry name" value="ODORANT RECEPTOR 19A-RELATED"/>
    <property type="match status" value="1"/>
</dbReference>
<feature type="transmembrane region" description="Helical" evidence="10">
    <location>
        <begin position="128"/>
        <end position="150"/>
    </location>
</feature>
<comment type="subcellular location">
    <subcellularLocation>
        <location evidence="1 10">Cell membrane</location>
        <topology evidence="1 10">Multi-pass membrane protein</topology>
    </subcellularLocation>
</comment>
<feature type="transmembrane region" description="Helical" evidence="10">
    <location>
        <begin position="60"/>
        <end position="83"/>
    </location>
</feature>
<organism evidence="11 12">
    <name type="scientific">Cotesia typhae</name>
    <dbReference type="NCBI Taxonomy" id="2053667"/>
    <lineage>
        <taxon>Eukaryota</taxon>
        <taxon>Metazoa</taxon>
        <taxon>Ecdysozoa</taxon>
        <taxon>Arthropoda</taxon>
        <taxon>Hexapoda</taxon>
        <taxon>Insecta</taxon>
        <taxon>Pterygota</taxon>
        <taxon>Neoptera</taxon>
        <taxon>Endopterygota</taxon>
        <taxon>Hymenoptera</taxon>
        <taxon>Apocrita</taxon>
        <taxon>Ichneumonoidea</taxon>
        <taxon>Braconidae</taxon>
        <taxon>Microgastrinae</taxon>
        <taxon>Cotesia</taxon>
    </lineage>
</organism>
<keyword evidence="9 10" id="KW-0807">Transducer</keyword>
<reference evidence="11" key="1">
    <citation type="submission" date="2020-03" db="EMBL/GenBank/DDBJ databases">
        <authorList>
            <person name="Chebbi M.A."/>
            <person name="Drezen J.M."/>
        </authorList>
    </citation>
    <scope>NUCLEOTIDE SEQUENCE</scope>
    <source>
        <tissue evidence="11">Whole body</tissue>
    </source>
</reference>
<dbReference type="InterPro" id="IPR004117">
    <property type="entry name" value="7tm6_olfct_rcpt"/>
</dbReference>
<proteinExistence type="inferred from homology"/>
<evidence type="ECO:0000256" key="9">
    <source>
        <dbReference type="ARBA" id="ARBA00023224"/>
    </source>
</evidence>
<dbReference type="Proteomes" id="UP000729913">
    <property type="component" value="Unassembled WGS sequence"/>
</dbReference>
<keyword evidence="4 10" id="KW-0812">Transmembrane</keyword>
<keyword evidence="3 10" id="KW-0716">Sensory transduction</keyword>
<accession>A0A8J5QVH8</accession>